<comment type="caution">
    <text evidence="3">The sequence shown here is derived from an EMBL/GenBank/DDBJ whole genome shotgun (WGS) entry which is preliminary data.</text>
</comment>
<evidence type="ECO:0000313" key="3">
    <source>
        <dbReference type="EMBL" id="MFC3912016.1"/>
    </source>
</evidence>
<evidence type="ECO:0000256" key="2">
    <source>
        <dbReference type="SAM" id="SignalP"/>
    </source>
</evidence>
<dbReference type="Proteomes" id="UP001595692">
    <property type="component" value="Unassembled WGS sequence"/>
</dbReference>
<proteinExistence type="predicted"/>
<name>A0ABV8CIF4_9GAMM</name>
<evidence type="ECO:0000256" key="1">
    <source>
        <dbReference type="SAM" id="MobiDB-lite"/>
    </source>
</evidence>
<dbReference type="EMBL" id="JBHSAF010000001">
    <property type="protein sequence ID" value="MFC3912016.1"/>
    <property type="molecule type" value="Genomic_DNA"/>
</dbReference>
<sequence length="92" mass="9994">MKVTWIVPLLSLLLGTGCQPQDTPQNAPQDPAPEPPQAVGGDRDAHGCIGSAGYQWCAPKSECIRAWELPDVAGQDLDPQQKWQKWCQPDAS</sequence>
<reference evidence="4" key="1">
    <citation type="journal article" date="2019" name="Int. J. Syst. Evol. Microbiol.">
        <title>The Global Catalogue of Microorganisms (GCM) 10K type strain sequencing project: providing services to taxonomists for standard genome sequencing and annotation.</title>
        <authorList>
            <consortium name="The Broad Institute Genomics Platform"/>
            <consortium name="The Broad Institute Genome Sequencing Center for Infectious Disease"/>
            <person name="Wu L."/>
            <person name="Ma J."/>
        </authorList>
    </citation>
    <scope>NUCLEOTIDE SEQUENCE [LARGE SCALE GENOMIC DNA]</scope>
    <source>
        <strain evidence="4">CCUG 54939</strain>
    </source>
</reference>
<accession>A0ABV8CIF4</accession>
<keyword evidence="2" id="KW-0732">Signal</keyword>
<organism evidence="3 4">
    <name type="scientific">Pseudaeromonas sharmana</name>
    <dbReference type="NCBI Taxonomy" id="328412"/>
    <lineage>
        <taxon>Bacteria</taxon>
        <taxon>Pseudomonadati</taxon>
        <taxon>Pseudomonadota</taxon>
        <taxon>Gammaproteobacteria</taxon>
        <taxon>Aeromonadales</taxon>
        <taxon>Aeromonadaceae</taxon>
        <taxon>Pseudaeromonas</taxon>
    </lineage>
</organism>
<feature type="chain" id="PRO_5045377112" evidence="2">
    <location>
        <begin position="21"/>
        <end position="92"/>
    </location>
</feature>
<keyword evidence="4" id="KW-1185">Reference proteome</keyword>
<gene>
    <name evidence="3" type="ORF">ACFOSS_00855</name>
</gene>
<feature type="region of interest" description="Disordered" evidence="1">
    <location>
        <begin position="18"/>
        <end position="45"/>
    </location>
</feature>
<feature type="signal peptide" evidence="2">
    <location>
        <begin position="1"/>
        <end position="20"/>
    </location>
</feature>
<dbReference type="PROSITE" id="PS51257">
    <property type="entry name" value="PROKAR_LIPOPROTEIN"/>
    <property type="match status" value="1"/>
</dbReference>
<protein>
    <submittedName>
        <fullName evidence="3">Uncharacterized protein</fullName>
    </submittedName>
</protein>
<evidence type="ECO:0000313" key="4">
    <source>
        <dbReference type="Proteomes" id="UP001595692"/>
    </source>
</evidence>
<dbReference type="RefSeq" id="WP_377149944.1">
    <property type="nucleotide sequence ID" value="NZ_JBHSAF010000001.1"/>
</dbReference>